<organism evidence="1 2">
    <name type="scientific">Prauserella cavernicola</name>
    <dbReference type="NCBI Taxonomy" id="2800127"/>
    <lineage>
        <taxon>Bacteria</taxon>
        <taxon>Bacillati</taxon>
        <taxon>Actinomycetota</taxon>
        <taxon>Actinomycetes</taxon>
        <taxon>Pseudonocardiales</taxon>
        <taxon>Pseudonocardiaceae</taxon>
        <taxon>Prauserella</taxon>
    </lineage>
</organism>
<evidence type="ECO:0008006" key="3">
    <source>
        <dbReference type="Google" id="ProtNLM"/>
    </source>
</evidence>
<accession>A0A934QPJ3</accession>
<sequence length="108" mass="11460">MNTTPERLADAIAETVTAHPSVVRLDGGVRGSLATHLPGRKVVGVRVTGEGEPVDLGVVLRLDGALPGVLDDLRARVRDIVGDVPINVEVTDIVHLREDATSPREDAR</sequence>
<keyword evidence="2" id="KW-1185">Reference proteome</keyword>
<evidence type="ECO:0000313" key="1">
    <source>
        <dbReference type="EMBL" id="MBK1783379.1"/>
    </source>
</evidence>
<dbReference type="RefSeq" id="WP_200314653.1">
    <property type="nucleotide sequence ID" value="NZ_JAENJH010000001.1"/>
</dbReference>
<reference evidence="1" key="1">
    <citation type="submission" date="2020-12" db="EMBL/GenBank/DDBJ databases">
        <title>Prauserella sp. ASG 168, a novel actinomycete isolated from cave rock.</title>
        <authorList>
            <person name="Suriyachadkun C."/>
        </authorList>
    </citation>
    <scope>NUCLEOTIDE SEQUENCE</scope>
    <source>
        <strain evidence="1">ASG 168</strain>
    </source>
</reference>
<dbReference type="EMBL" id="JAENJH010000001">
    <property type="protein sequence ID" value="MBK1783379.1"/>
    <property type="molecule type" value="Genomic_DNA"/>
</dbReference>
<protein>
    <recommendedName>
        <fullName evidence="3">Asp23/Gls24 family envelope stress response protein</fullName>
    </recommendedName>
</protein>
<dbReference type="AlphaFoldDB" id="A0A934QPJ3"/>
<comment type="caution">
    <text evidence="1">The sequence shown here is derived from an EMBL/GenBank/DDBJ whole genome shotgun (WGS) entry which is preliminary data.</text>
</comment>
<dbReference type="Proteomes" id="UP000635245">
    <property type="component" value="Unassembled WGS sequence"/>
</dbReference>
<proteinExistence type="predicted"/>
<name>A0A934QPJ3_9PSEU</name>
<evidence type="ECO:0000313" key="2">
    <source>
        <dbReference type="Proteomes" id="UP000635245"/>
    </source>
</evidence>
<gene>
    <name evidence="1" type="ORF">JHE00_03500</name>
</gene>